<keyword evidence="7" id="KW-1185">Reference proteome</keyword>
<gene>
    <name evidence="6" type="ORF">PUN28_007331</name>
</gene>
<dbReference type="Pfam" id="PF04005">
    <property type="entry name" value="Hus1"/>
    <property type="match status" value="1"/>
</dbReference>
<dbReference type="InterPro" id="IPR016580">
    <property type="entry name" value="HUS1"/>
</dbReference>
<dbReference type="GO" id="GO:0031573">
    <property type="term" value="P:mitotic intra-S DNA damage checkpoint signaling"/>
    <property type="evidence" value="ECO:0007669"/>
    <property type="project" value="TreeGrafter"/>
</dbReference>
<dbReference type="GO" id="GO:0000723">
    <property type="term" value="P:telomere maintenance"/>
    <property type="evidence" value="ECO:0007669"/>
    <property type="project" value="TreeGrafter"/>
</dbReference>
<dbReference type="PIRSF" id="PIRSF011312">
    <property type="entry name" value="Cell_cycle_HUS1"/>
    <property type="match status" value="1"/>
</dbReference>
<dbReference type="GO" id="GO:0005730">
    <property type="term" value="C:nucleolus"/>
    <property type="evidence" value="ECO:0007669"/>
    <property type="project" value="InterPro"/>
</dbReference>
<evidence type="ECO:0000256" key="1">
    <source>
        <dbReference type="ARBA" id="ARBA00004123"/>
    </source>
</evidence>
<dbReference type="InterPro" id="IPR007150">
    <property type="entry name" value="HUS1/Mec3"/>
</dbReference>
<sequence length="293" mass="33547">MRDFTSNIYTSGSNLVENAKCILKFLFCTLFFLFFLDIINSISRISKNCVLRLTPNELCFNIGDEHIPVLWVVLLQEYFFVDYVMNGLSEQDNEIYLEFDATMFAGSLNGLKAMARSAKIKLTNKYQPCLTFEIDLSSLSINSRECVHDVPVKVISRKEWPEYKMPDIPEFDISLEVPQLRHLRHIVGKMNNMSTELSMIANKNGTLTIKIEVNYATVSTYFKNLEVFEVGAKGENDDVTATVSIKKFASFLNWDILHPDKVACNLLHEKMVKLTLDVGDHVKMHFFMPAIIS</sequence>
<proteinExistence type="inferred from homology"/>
<comment type="caution">
    <text evidence="6">The sequence shown here is derived from an EMBL/GenBank/DDBJ whole genome shotgun (WGS) entry which is preliminary data.</text>
</comment>
<dbReference type="PANTHER" id="PTHR12900:SF0">
    <property type="entry name" value="CHECKPOINT PROTEIN"/>
    <property type="match status" value="1"/>
</dbReference>
<protein>
    <recommendedName>
        <fullName evidence="4">Checkpoint protein</fullName>
    </recommendedName>
</protein>
<feature type="transmembrane region" description="Helical" evidence="5">
    <location>
        <begin position="21"/>
        <end position="39"/>
    </location>
</feature>
<evidence type="ECO:0000256" key="4">
    <source>
        <dbReference type="PIRNR" id="PIRNR011312"/>
    </source>
</evidence>
<dbReference type="GO" id="GO:0000724">
    <property type="term" value="P:double-strand break repair via homologous recombination"/>
    <property type="evidence" value="ECO:0007669"/>
    <property type="project" value="TreeGrafter"/>
</dbReference>
<dbReference type="GO" id="GO:0044778">
    <property type="term" value="P:meiotic DNA integrity checkpoint signaling"/>
    <property type="evidence" value="ECO:0007669"/>
    <property type="project" value="TreeGrafter"/>
</dbReference>
<keyword evidence="5" id="KW-1133">Transmembrane helix</keyword>
<comment type="similarity">
    <text evidence="2 4">Belongs to the HUS1 family.</text>
</comment>
<organism evidence="6 7">
    <name type="scientific">Cardiocondyla obscurior</name>
    <dbReference type="NCBI Taxonomy" id="286306"/>
    <lineage>
        <taxon>Eukaryota</taxon>
        <taxon>Metazoa</taxon>
        <taxon>Ecdysozoa</taxon>
        <taxon>Arthropoda</taxon>
        <taxon>Hexapoda</taxon>
        <taxon>Insecta</taxon>
        <taxon>Pterygota</taxon>
        <taxon>Neoptera</taxon>
        <taxon>Endopterygota</taxon>
        <taxon>Hymenoptera</taxon>
        <taxon>Apocrita</taxon>
        <taxon>Aculeata</taxon>
        <taxon>Formicoidea</taxon>
        <taxon>Formicidae</taxon>
        <taxon>Myrmicinae</taxon>
        <taxon>Cardiocondyla</taxon>
    </lineage>
</organism>
<keyword evidence="5" id="KW-0472">Membrane</keyword>
<accession>A0AAW2G907</accession>
<evidence type="ECO:0000256" key="2">
    <source>
        <dbReference type="ARBA" id="ARBA00005563"/>
    </source>
</evidence>
<dbReference type="GO" id="GO:0030896">
    <property type="term" value="C:checkpoint clamp complex"/>
    <property type="evidence" value="ECO:0007669"/>
    <property type="project" value="InterPro"/>
</dbReference>
<evidence type="ECO:0000256" key="5">
    <source>
        <dbReference type="SAM" id="Phobius"/>
    </source>
</evidence>
<dbReference type="EMBL" id="JADYXP020000006">
    <property type="protein sequence ID" value="KAL0122551.1"/>
    <property type="molecule type" value="Genomic_DNA"/>
</dbReference>
<evidence type="ECO:0000313" key="7">
    <source>
        <dbReference type="Proteomes" id="UP001430953"/>
    </source>
</evidence>
<dbReference type="Gene3D" id="3.70.10.10">
    <property type="match status" value="1"/>
</dbReference>
<keyword evidence="5" id="KW-0812">Transmembrane</keyword>
<dbReference type="AlphaFoldDB" id="A0AAW2G907"/>
<evidence type="ECO:0000313" key="6">
    <source>
        <dbReference type="EMBL" id="KAL0122551.1"/>
    </source>
</evidence>
<comment type="subcellular location">
    <subcellularLocation>
        <location evidence="1">Nucleus</location>
    </subcellularLocation>
</comment>
<dbReference type="PANTHER" id="PTHR12900">
    <property type="entry name" value="MITOTIC AND DNA DAMAGE CHECKPOINT PROTEIN HUS1"/>
    <property type="match status" value="1"/>
</dbReference>
<dbReference type="GO" id="GO:0006289">
    <property type="term" value="P:nucleotide-excision repair"/>
    <property type="evidence" value="ECO:0007669"/>
    <property type="project" value="TreeGrafter"/>
</dbReference>
<evidence type="ECO:0000256" key="3">
    <source>
        <dbReference type="ARBA" id="ARBA00023242"/>
    </source>
</evidence>
<dbReference type="GO" id="GO:0035861">
    <property type="term" value="C:site of double-strand break"/>
    <property type="evidence" value="ECO:0007669"/>
    <property type="project" value="TreeGrafter"/>
</dbReference>
<reference evidence="6 7" key="1">
    <citation type="submission" date="2023-03" db="EMBL/GenBank/DDBJ databases">
        <title>High recombination rates correlate with genetic variation in Cardiocondyla obscurior ants.</title>
        <authorList>
            <person name="Errbii M."/>
        </authorList>
    </citation>
    <scope>NUCLEOTIDE SEQUENCE [LARGE SCALE GENOMIC DNA]</scope>
    <source>
        <strain evidence="6">Alpha-2009</strain>
        <tissue evidence="6">Whole body</tissue>
    </source>
</reference>
<dbReference type="Proteomes" id="UP001430953">
    <property type="component" value="Unassembled WGS sequence"/>
</dbReference>
<name>A0AAW2G907_9HYME</name>
<dbReference type="GO" id="GO:0033314">
    <property type="term" value="P:mitotic DNA replication checkpoint signaling"/>
    <property type="evidence" value="ECO:0007669"/>
    <property type="project" value="TreeGrafter"/>
</dbReference>
<keyword evidence="3" id="KW-0539">Nucleus</keyword>